<evidence type="ECO:0000313" key="3">
    <source>
        <dbReference type="Proteomes" id="UP000292704"/>
    </source>
</evidence>
<sequence length="75" mass="8513">MPDEYDEMTPAEECAIEERMDEIEDEDKRSSTEDVAEELAIDLDAEIAADRAEMLDDAENLEDVTALLDDFPDED</sequence>
<comment type="caution">
    <text evidence="2">The sequence shown here is derived from an EMBL/GenBank/DDBJ whole genome shotgun (WGS) entry which is preliminary data.</text>
</comment>
<dbReference type="EMBL" id="SHMR01000001">
    <property type="protein sequence ID" value="RZH68773.1"/>
    <property type="molecule type" value="Genomic_DNA"/>
</dbReference>
<organism evidence="2 3">
    <name type="scientific">Natrinema altunense</name>
    <dbReference type="NCBI Taxonomy" id="222984"/>
    <lineage>
        <taxon>Archaea</taxon>
        <taxon>Methanobacteriati</taxon>
        <taxon>Methanobacteriota</taxon>
        <taxon>Stenosarchaea group</taxon>
        <taxon>Halobacteria</taxon>
        <taxon>Halobacteriales</taxon>
        <taxon>Natrialbaceae</taxon>
        <taxon>Natrinema</taxon>
    </lineage>
</organism>
<name>A0A482Y305_9EURY</name>
<evidence type="ECO:0000256" key="1">
    <source>
        <dbReference type="SAM" id="MobiDB-lite"/>
    </source>
</evidence>
<dbReference type="AlphaFoldDB" id="A0A482Y305"/>
<feature type="compositionally biased region" description="Acidic residues" evidence="1">
    <location>
        <begin position="1"/>
        <end position="10"/>
    </location>
</feature>
<proteinExistence type="predicted"/>
<dbReference type="Proteomes" id="UP000292704">
    <property type="component" value="Unassembled WGS sequence"/>
</dbReference>
<evidence type="ECO:0000313" key="2">
    <source>
        <dbReference type="EMBL" id="RZH68773.1"/>
    </source>
</evidence>
<feature type="region of interest" description="Disordered" evidence="1">
    <location>
        <begin position="1"/>
        <end position="34"/>
    </location>
</feature>
<gene>
    <name evidence="2" type="ORF">ELS17_04740</name>
</gene>
<reference evidence="2 3" key="1">
    <citation type="submission" date="2019-02" db="EMBL/GenBank/DDBJ databases">
        <title>Genome analysis provides insights into bioremediation potentialities and Haloocin production by Natrinema altunense strain 4.1R isolated from Chott Douz in Tunisian desert.</title>
        <authorList>
            <person name="Najjari A."/>
            <person name="Youssef N."/>
            <person name="Ben Dhia O."/>
            <person name="Ferjani R."/>
            <person name="El Hidri D."/>
            <person name="Ouzari H.I."/>
            <person name="Cherif A."/>
        </authorList>
    </citation>
    <scope>NUCLEOTIDE SEQUENCE [LARGE SCALE GENOMIC DNA]</scope>
    <source>
        <strain evidence="2 3">4.1R</strain>
    </source>
</reference>
<protein>
    <submittedName>
        <fullName evidence="2">Uncharacterized protein</fullName>
    </submittedName>
</protein>
<dbReference type="RefSeq" id="WP_130169734.1">
    <property type="nucleotide sequence ID" value="NZ_SHMR01000001.1"/>
</dbReference>
<accession>A0A482Y305</accession>